<gene>
    <name evidence="2" type="ORF">PNOK_0113800</name>
</gene>
<dbReference type="OrthoDB" id="3252971at2759"/>
<evidence type="ECO:0000313" key="2">
    <source>
        <dbReference type="EMBL" id="PAV24070.1"/>
    </source>
</evidence>
<accession>A0A286UWU7</accession>
<dbReference type="PANTHER" id="PTHR42034:SF1">
    <property type="entry name" value="CONDENSATION DOMAIN-CONTAINING PROTEIN"/>
    <property type="match status" value="1"/>
</dbReference>
<dbReference type="PANTHER" id="PTHR42034">
    <property type="entry name" value="CHROMOSOME 7, WHOLE GENOME SHOTGUN SEQUENCE-RELATED"/>
    <property type="match status" value="1"/>
</dbReference>
<dbReference type="EMBL" id="NBII01000001">
    <property type="protein sequence ID" value="PAV24070.1"/>
    <property type="molecule type" value="Genomic_DNA"/>
</dbReference>
<dbReference type="Proteomes" id="UP000217199">
    <property type="component" value="Unassembled WGS sequence"/>
</dbReference>
<sequence>MQAKDYVFEKKADGAYQRKCYGYEALGCQMIDQADGFPQCVVSTTLNFKTPLTRETLKSKLVDALILSRHQSPGIALKIVKLQPPETEYALTYGVPKSLEDANAWANAQIEVFDDVKSILVRHGEIRDCHWWRCDSGSYIVKAFIAPSESGWHLSILIPHCIIDGRGTFTLLDIILKQLNSIIDGTAKPTSSLSWGEETPRLPLPGPFVHALVKTGSLPAIPDPSVLAPPPPSDDKPPAPPSKIPWVTPPVKVSESTARDLNRRFALSKEVTSKLHAASKAHGVTITNVASAFLALAFTESLLKGAAKAGEERFKAVYGGFTNSTHFLLPMNFVDQRARLPDGYNSLSTPENNKGVPFIGLDCAEINIPLENIRKLVAVDEGSKNVERKSADADAKDVFWKLVGEAAADWKQRDISPEMYFMRSFGLHMLGNSPLNPAIFGMAEPFISSIGDLSRLGLLEEFRPSKGAAAFTVEDIMFTIRMVWPPIITFLYEFDEVLYLASCTGEQHGSDKVLDDFVDAVKAWIEAIL</sequence>
<organism evidence="2 3">
    <name type="scientific">Pyrrhoderma noxium</name>
    <dbReference type="NCBI Taxonomy" id="2282107"/>
    <lineage>
        <taxon>Eukaryota</taxon>
        <taxon>Fungi</taxon>
        <taxon>Dikarya</taxon>
        <taxon>Basidiomycota</taxon>
        <taxon>Agaricomycotina</taxon>
        <taxon>Agaricomycetes</taxon>
        <taxon>Hymenochaetales</taxon>
        <taxon>Hymenochaetaceae</taxon>
        <taxon>Pyrrhoderma</taxon>
    </lineage>
</organism>
<evidence type="ECO:0000256" key="1">
    <source>
        <dbReference type="SAM" id="MobiDB-lite"/>
    </source>
</evidence>
<evidence type="ECO:0008006" key="4">
    <source>
        <dbReference type="Google" id="ProtNLM"/>
    </source>
</evidence>
<keyword evidence="3" id="KW-1185">Reference proteome</keyword>
<dbReference type="Gene3D" id="3.30.559.10">
    <property type="entry name" value="Chloramphenicol acetyltransferase-like domain"/>
    <property type="match status" value="1"/>
</dbReference>
<dbReference type="AlphaFoldDB" id="A0A286UWU7"/>
<proteinExistence type="predicted"/>
<dbReference type="InterPro" id="IPR023213">
    <property type="entry name" value="CAT-like_dom_sf"/>
</dbReference>
<name>A0A286UWU7_9AGAM</name>
<comment type="caution">
    <text evidence="2">The sequence shown here is derived from an EMBL/GenBank/DDBJ whole genome shotgun (WGS) entry which is preliminary data.</text>
</comment>
<feature type="compositionally biased region" description="Pro residues" evidence="1">
    <location>
        <begin position="227"/>
        <end position="243"/>
    </location>
</feature>
<feature type="region of interest" description="Disordered" evidence="1">
    <location>
        <begin position="223"/>
        <end position="249"/>
    </location>
</feature>
<protein>
    <recommendedName>
        <fullName evidence="4">Alcohol acetyltransferase</fullName>
    </recommendedName>
</protein>
<dbReference type="InParanoid" id="A0A286UWU7"/>
<reference evidence="2 3" key="1">
    <citation type="journal article" date="2017" name="Mol. Ecol.">
        <title>Comparative and population genomic landscape of Phellinus noxius: A hypervariable fungus causing root rot in trees.</title>
        <authorList>
            <person name="Chung C.L."/>
            <person name="Lee T.J."/>
            <person name="Akiba M."/>
            <person name="Lee H.H."/>
            <person name="Kuo T.H."/>
            <person name="Liu D."/>
            <person name="Ke H.M."/>
            <person name="Yokoi T."/>
            <person name="Roa M.B."/>
            <person name="Lu M.J."/>
            <person name="Chang Y.Y."/>
            <person name="Ann P.J."/>
            <person name="Tsai J.N."/>
            <person name="Chen C.Y."/>
            <person name="Tzean S.S."/>
            <person name="Ota Y."/>
            <person name="Hattori T."/>
            <person name="Sahashi N."/>
            <person name="Liou R.F."/>
            <person name="Kikuchi T."/>
            <person name="Tsai I.J."/>
        </authorList>
    </citation>
    <scope>NUCLEOTIDE SEQUENCE [LARGE SCALE GENOMIC DNA]</scope>
    <source>
        <strain evidence="2 3">FFPRI411160</strain>
    </source>
</reference>
<evidence type="ECO:0000313" key="3">
    <source>
        <dbReference type="Proteomes" id="UP000217199"/>
    </source>
</evidence>